<evidence type="ECO:0000259" key="1">
    <source>
        <dbReference type="PROSITE" id="PS51186"/>
    </source>
</evidence>
<evidence type="ECO:0000313" key="3">
    <source>
        <dbReference type="Proteomes" id="UP000318010"/>
    </source>
</evidence>
<feature type="domain" description="N-acetyltransferase" evidence="1">
    <location>
        <begin position="6"/>
        <end position="142"/>
    </location>
</feature>
<keyword evidence="2" id="KW-0808">Transferase</keyword>
<dbReference type="Gene3D" id="3.40.630.30">
    <property type="match status" value="1"/>
</dbReference>
<dbReference type="GO" id="GO:0016747">
    <property type="term" value="F:acyltransferase activity, transferring groups other than amino-acyl groups"/>
    <property type="evidence" value="ECO:0007669"/>
    <property type="project" value="InterPro"/>
</dbReference>
<dbReference type="PROSITE" id="PS51186">
    <property type="entry name" value="GNAT"/>
    <property type="match status" value="1"/>
</dbReference>
<keyword evidence="3" id="KW-1185">Reference proteome</keyword>
<comment type="caution">
    <text evidence="2">The sequence shown here is derived from an EMBL/GenBank/DDBJ whole genome shotgun (WGS) entry which is preliminary data.</text>
</comment>
<evidence type="ECO:0000313" key="2">
    <source>
        <dbReference type="EMBL" id="TWR27688.1"/>
    </source>
</evidence>
<proteinExistence type="predicted"/>
<sequence>MPLETEAKRISDPIDLEKAFAIRREVFVDGQNCPPDLESEFNDDATHFLATVEGQPAGAARYRKTDKGYKLERFAVLDKYRGYGIGQALIKAVLADLPAHATYVYLHAQVQAVGLYEKFGFKPSGPQFEEAGIQHYKMVKED</sequence>
<reference evidence="2 3" key="1">
    <citation type="submission" date="2019-07" db="EMBL/GenBank/DDBJ databases">
        <authorList>
            <person name="Kim J."/>
        </authorList>
    </citation>
    <scope>NUCLEOTIDE SEQUENCE [LARGE SCALE GENOMIC DNA]</scope>
    <source>
        <strain evidence="2 3">MJ1a</strain>
    </source>
</reference>
<dbReference type="OrthoDB" id="9796171at2"/>
<dbReference type="InterPro" id="IPR016181">
    <property type="entry name" value="Acyl_CoA_acyltransferase"/>
</dbReference>
<gene>
    <name evidence="2" type="ORF">FPZ42_00300</name>
</gene>
<dbReference type="CDD" id="cd04301">
    <property type="entry name" value="NAT_SF"/>
    <property type="match status" value="1"/>
</dbReference>
<dbReference type="AlphaFoldDB" id="A0A563U8M2"/>
<protein>
    <submittedName>
        <fullName evidence="2">GNAT family N-acetyltransferase</fullName>
    </submittedName>
</protein>
<dbReference type="SUPFAM" id="SSF55729">
    <property type="entry name" value="Acyl-CoA N-acyltransferases (Nat)"/>
    <property type="match status" value="1"/>
</dbReference>
<organism evidence="2 3">
    <name type="scientific">Mucilaginibacter achroorhodeus</name>
    <dbReference type="NCBI Taxonomy" id="2599294"/>
    <lineage>
        <taxon>Bacteria</taxon>
        <taxon>Pseudomonadati</taxon>
        <taxon>Bacteroidota</taxon>
        <taxon>Sphingobacteriia</taxon>
        <taxon>Sphingobacteriales</taxon>
        <taxon>Sphingobacteriaceae</taxon>
        <taxon>Mucilaginibacter</taxon>
    </lineage>
</organism>
<accession>A0A563U8M2</accession>
<dbReference type="Pfam" id="PF13673">
    <property type="entry name" value="Acetyltransf_10"/>
    <property type="match status" value="1"/>
</dbReference>
<dbReference type="RefSeq" id="WP_146268505.1">
    <property type="nucleotide sequence ID" value="NZ_VOEI01000001.1"/>
</dbReference>
<dbReference type="Proteomes" id="UP000318010">
    <property type="component" value="Unassembled WGS sequence"/>
</dbReference>
<dbReference type="EMBL" id="VOEI01000001">
    <property type="protein sequence ID" value="TWR27688.1"/>
    <property type="molecule type" value="Genomic_DNA"/>
</dbReference>
<name>A0A563U8M2_9SPHI</name>
<dbReference type="InterPro" id="IPR000182">
    <property type="entry name" value="GNAT_dom"/>
</dbReference>